<organism evidence="1 2">
    <name type="scientific">Candidatus Blackburnbacteria bacterium RIFCSPHIGHO2_12_FULL_41_13b</name>
    <dbReference type="NCBI Taxonomy" id="1797517"/>
    <lineage>
        <taxon>Bacteria</taxon>
        <taxon>Candidatus Blackburniibacteriota</taxon>
    </lineage>
</organism>
<accession>A0A1G1V6T7</accession>
<proteinExistence type="predicted"/>
<dbReference type="Proteomes" id="UP000178272">
    <property type="component" value="Unassembled WGS sequence"/>
</dbReference>
<dbReference type="STRING" id="1797517.A3F61_04465"/>
<name>A0A1G1V6T7_9BACT</name>
<reference evidence="1 2" key="1">
    <citation type="journal article" date="2016" name="Nat. Commun.">
        <title>Thousands of microbial genomes shed light on interconnected biogeochemical processes in an aquifer system.</title>
        <authorList>
            <person name="Anantharaman K."/>
            <person name="Brown C.T."/>
            <person name="Hug L.A."/>
            <person name="Sharon I."/>
            <person name="Castelle C.J."/>
            <person name="Probst A.J."/>
            <person name="Thomas B.C."/>
            <person name="Singh A."/>
            <person name="Wilkins M.J."/>
            <person name="Karaoz U."/>
            <person name="Brodie E.L."/>
            <person name="Williams K.H."/>
            <person name="Hubbard S.S."/>
            <person name="Banfield J.F."/>
        </authorList>
    </citation>
    <scope>NUCLEOTIDE SEQUENCE [LARGE SCALE GENOMIC DNA]</scope>
</reference>
<evidence type="ECO:0000313" key="1">
    <source>
        <dbReference type="EMBL" id="OGY11104.1"/>
    </source>
</evidence>
<gene>
    <name evidence="1" type="ORF">A3F61_04465</name>
</gene>
<protein>
    <submittedName>
        <fullName evidence="1">Uncharacterized protein</fullName>
    </submittedName>
</protein>
<dbReference type="AlphaFoldDB" id="A0A1G1V6T7"/>
<comment type="caution">
    <text evidence="1">The sequence shown here is derived from an EMBL/GenBank/DDBJ whole genome shotgun (WGS) entry which is preliminary data.</text>
</comment>
<dbReference type="EMBL" id="MHCA01000044">
    <property type="protein sequence ID" value="OGY11104.1"/>
    <property type="molecule type" value="Genomic_DNA"/>
</dbReference>
<evidence type="ECO:0000313" key="2">
    <source>
        <dbReference type="Proteomes" id="UP000178272"/>
    </source>
</evidence>
<sequence>MATENGRGLQNALQATIDRYLQTEGPKIGLIHRKLEELRGLLADEQITEEQFFRRLIDETEPIRTFVCICGETFQLERTSESQIIISPQSTANSDYYVVAVADFDQDGKFRAKGIAHYRGKPIKRKTIPSLYGKVSVDDEAREMISDFPDFGNYNPLANSLRNLPVEEFFPID</sequence>